<evidence type="ECO:0000259" key="4">
    <source>
        <dbReference type="SMART" id="SM00062"/>
    </source>
</evidence>
<comment type="subcellular location">
    <subcellularLocation>
        <location evidence="1">Cell outer membrane</location>
        <topology evidence="1">Peripheral membrane protein</topology>
    </subcellularLocation>
</comment>
<accession>A0ABN6L9S5</accession>
<dbReference type="CDD" id="cd13403">
    <property type="entry name" value="MLTF-like"/>
    <property type="match status" value="1"/>
</dbReference>
<evidence type="ECO:0000256" key="3">
    <source>
        <dbReference type="ARBA" id="ARBA00023237"/>
    </source>
</evidence>
<dbReference type="Pfam" id="PF01464">
    <property type="entry name" value="SLT"/>
    <property type="match status" value="1"/>
</dbReference>
<keyword evidence="6" id="KW-1185">Reference proteome</keyword>
<dbReference type="Proteomes" id="UP001354989">
    <property type="component" value="Chromosome"/>
</dbReference>
<evidence type="ECO:0000313" key="5">
    <source>
        <dbReference type="EMBL" id="BDC98078.1"/>
    </source>
</evidence>
<dbReference type="PANTHER" id="PTHR35936">
    <property type="entry name" value="MEMBRANE-BOUND LYTIC MUREIN TRANSGLYCOSYLASE F"/>
    <property type="match status" value="1"/>
</dbReference>
<dbReference type="SUPFAM" id="SSF53850">
    <property type="entry name" value="Periplasmic binding protein-like II"/>
    <property type="match status" value="1"/>
</dbReference>
<dbReference type="InterPro" id="IPR001638">
    <property type="entry name" value="Solute-binding_3/MltF_N"/>
</dbReference>
<keyword evidence="3" id="KW-0472">Membrane</keyword>
<dbReference type="PANTHER" id="PTHR35936:SF19">
    <property type="entry name" value="AMINO-ACID-BINDING PROTEIN YXEM-RELATED"/>
    <property type="match status" value="1"/>
</dbReference>
<dbReference type="InterPro" id="IPR008258">
    <property type="entry name" value="Transglycosylase_SLT_dom_1"/>
</dbReference>
<organism evidence="5 6">
    <name type="scientific">Persicobacter psychrovividus</name>
    <dbReference type="NCBI Taxonomy" id="387638"/>
    <lineage>
        <taxon>Bacteria</taxon>
        <taxon>Pseudomonadati</taxon>
        <taxon>Bacteroidota</taxon>
        <taxon>Cytophagia</taxon>
        <taxon>Cytophagales</taxon>
        <taxon>Persicobacteraceae</taxon>
        <taxon>Persicobacter</taxon>
    </lineage>
</organism>
<keyword evidence="3" id="KW-0998">Cell outer membrane</keyword>
<dbReference type="Gene3D" id="3.40.190.10">
    <property type="entry name" value="Periplasmic binding protein-like II"/>
    <property type="match status" value="2"/>
</dbReference>
<dbReference type="CDD" id="cd01009">
    <property type="entry name" value="PBP2_YfhD_N"/>
    <property type="match status" value="1"/>
</dbReference>
<dbReference type="Pfam" id="PF00497">
    <property type="entry name" value="SBP_bac_3"/>
    <property type="match status" value="1"/>
</dbReference>
<evidence type="ECO:0000313" key="6">
    <source>
        <dbReference type="Proteomes" id="UP001354989"/>
    </source>
</evidence>
<dbReference type="Gene3D" id="1.10.530.10">
    <property type="match status" value="1"/>
</dbReference>
<dbReference type="InterPro" id="IPR023346">
    <property type="entry name" value="Lysozyme-like_dom_sf"/>
</dbReference>
<feature type="domain" description="Solute-binding protein family 3/N-terminal" evidence="4">
    <location>
        <begin position="82"/>
        <end position="315"/>
    </location>
</feature>
<reference evidence="5 6" key="1">
    <citation type="submission" date="2021-12" db="EMBL/GenBank/DDBJ databases">
        <title>Genome sequencing of bacteria with rrn-lacking chromosome and rrn-plasmid.</title>
        <authorList>
            <person name="Anda M."/>
            <person name="Iwasaki W."/>
        </authorList>
    </citation>
    <scope>NUCLEOTIDE SEQUENCE [LARGE SCALE GENOMIC DNA]</scope>
    <source>
        <strain evidence="5 6">NBRC 101262</strain>
    </source>
</reference>
<dbReference type="SMART" id="SM00062">
    <property type="entry name" value="PBPb"/>
    <property type="match status" value="1"/>
</dbReference>
<name>A0ABN6L9S5_9BACT</name>
<proteinExistence type="predicted"/>
<evidence type="ECO:0000256" key="2">
    <source>
        <dbReference type="ARBA" id="ARBA00022729"/>
    </source>
</evidence>
<gene>
    <name evidence="5" type="ORF">PEPS_03590</name>
</gene>
<sequence length="512" mass="59062">MKRDRLFVSIRKQNYMNIAHYINSSFNRGARFLYAAVMLSLIPTACRQTSTNTIKAEVLEHQLVTHTPMVEIDLKEIKDRGYLTAILYGNRSSYYLYKGTPRGYEYELLQSLSKSLDVDLKVKMTDSFASAMKLLNAGEGDVIAHNLSQTNRRKLLVNFTDALREEAPALVQRKVGRKNPVSPEQPTEFLVKRVELANKTVYVAKNTVYANMLHRLSLICKAPVDVQVVDKSTDELIREVAEGLIDYTIADQYIANSKAVYFGNLDTEMAIDEAQPLSWAVRKNSPELLAATNDWLTQIKRTFRFNGIYNRYFMDEKRLKLRNDSEFSSLNGARLSPYDELIREGAENIRWDWRLLAAQIYQESLFNPHAKSWMGAEGLMQVMPNTAKFFGKDSEKLYDPHHNIEAGTEYLNWLNKFWAKRVENPEERIKFILASYNAGQGHVLDAQRLAEKYGKDTKTWDDNVEVFMLKKSEAEYYKDPVVKSGYCRGREPVAYVKNIMSRYESYQQLIPS</sequence>
<keyword evidence="2" id="KW-0732">Signal</keyword>
<evidence type="ECO:0000256" key="1">
    <source>
        <dbReference type="ARBA" id="ARBA00004339"/>
    </source>
</evidence>
<protein>
    <submittedName>
        <fullName evidence="5">Lytic transglycosylase F</fullName>
    </submittedName>
</protein>
<dbReference type="EMBL" id="AP025292">
    <property type="protein sequence ID" value="BDC98078.1"/>
    <property type="molecule type" value="Genomic_DNA"/>
</dbReference>
<dbReference type="RefSeq" id="WP_332919721.1">
    <property type="nucleotide sequence ID" value="NZ_AP025292.1"/>
</dbReference>
<dbReference type="SUPFAM" id="SSF53955">
    <property type="entry name" value="Lysozyme-like"/>
    <property type="match status" value="1"/>
</dbReference>